<reference evidence="2" key="2">
    <citation type="journal article" date="2023" name="Int. J. Mol. Sci.">
        <title>De Novo Assembly and Annotation of 11 Diverse Shrub Willow (Salix) Genomes Reveals Novel Gene Organization in Sex-Linked Regions.</title>
        <authorList>
            <person name="Hyden B."/>
            <person name="Feng K."/>
            <person name="Yates T.B."/>
            <person name="Jawdy S."/>
            <person name="Cereghino C."/>
            <person name="Smart L.B."/>
            <person name="Muchero W."/>
        </authorList>
    </citation>
    <scope>NUCLEOTIDE SEQUENCE</scope>
    <source>
        <tissue evidence="2">Shoot tip</tissue>
    </source>
</reference>
<evidence type="ECO:0000313" key="2">
    <source>
        <dbReference type="EMBL" id="KAJ6360361.1"/>
    </source>
</evidence>
<gene>
    <name evidence="2" type="ORF">OIU77_004384</name>
</gene>
<dbReference type="EMBL" id="JAPFFI010000015">
    <property type="protein sequence ID" value="KAJ6360361.1"/>
    <property type="molecule type" value="Genomic_DNA"/>
</dbReference>
<keyword evidence="3" id="KW-1185">Reference proteome</keyword>
<proteinExistence type="predicted"/>
<reference evidence="2" key="1">
    <citation type="submission" date="2022-10" db="EMBL/GenBank/DDBJ databases">
        <authorList>
            <person name="Hyden B.L."/>
            <person name="Feng K."/>
            <person name="Yates T."/>
            <person name="Jawdy S."/>
            <person name="Smart L.B."/>
            <person name="Muchero W."/>
        </authorList>
    </citation>
    <scope>NUCLEOTIDE SEQUENCE</scope>
    <source>
        <tissue evidence="2">Shoot tip</tissue>
    </source>
</reference>
<dbReference type="Proteomes" id="UP001141253">
    <property type="component" value="Chromosome 13"/>
</dbReference>
<sequence>MSSASSSLSELSLRNWVPGSKQSGQKKKKKQNSAQANLESYEKREKSRIPGKQQLVRKAREAEGDRDEVRIPKCFTDNNDDFSKGNGGVTAPKRKDKKKTGLSVAIGHERYGVRVWVV</sequence>
<evidence type="ECO:0000256" key="1">
    <source>
        <dbReference type="SAM" id="MobiDB-lite"/>
    </source>
</evidence>
<comment type="caution">
    <text evidence="2">The sequence shown here is derived from an EMBL/GenBank/DDBJ whole genome shotgun (WGS) entry which is preliminary data.</text>
</comment>
<name>A0ABQ9AU99_9ROSI</name>
<feature type="compositionally biased region" description="Basic and acidic residues" evidence="1">
    <location>
        <begin position="58"/>
        <end position="71"/>
    </location>
</feature>
<evidence type="ECO:0000313" key="3">
    <source>
        <dbReference type="Proteomes" id="UP001141253"/>
    </source>
</evidence>
<protein>
    <submittedName>
        <fullName evidence="2">Uncharacterized protein</fullName>
    </submittedName>
</protein>
<feature type="region of interest" description="Disordered" evidence="1">
    <location>
        <begin position="1"/>
        <end position="98"/>
    </location>
</feature>
<organism evidence="2 3">
    <name type="scientific">Salix suchowensis</name>
    <dbReference type="NCBI Taxonomy" id="1278906"/>
    <lineage>
        <taxon>Eukaryota</taxon>
        <taxon>Viridiplantae</taxon>
        <taxon>Streptophyta</taxon>
        <taxon>Embryophyta</taxon>
        <taxon>Tracheophyta</taxon>
        <taxon>Spermatophyta</taxon>
        <taxon>Magnoliopsida</taxon>
        <taxon>eudicotyledons</taxon>
        <taxon>Gunneridae</taxon>
        <taxon>Pentapetalae</taxon>
        <taxon>rosids</taxon>
        <taxon>fabids</taxon>
        <taxon>Malpighiales</taxon>
        <taxon>Salicaceae</taxon>
        <taxon>Saliceae</taxon>
        <taxon>Salix</taxon>
    </lineage>
</organism>
<feature type="compositionally biased region" description="Low complexity" evidence="1">
    <location>
        <begin position="1"/>
        <end position="23"/>
    </location>
</feature>
<accession>A0ABQ9AU99</accession>